<dbReference type="InterPro" id="IPR012809">
    <property type="entry name" value="ECF_CbiQ"/>
</dbReference>
<sequence>MAGAVLHVSTDLANVVRTALVTEETAATDGFVQRLHPTVRLLGITALLVAAALSSDLAALAGLLGFAFVLAVASRVPLGPFLARTLTLAALSGVVVLPQLVLTPGTALFTVGGVAVTESGLAYVALFETRVVASVALVTVLSLTTPFGTVVSTLRSLGAPTTLTTLLALTYRYLFLCFAELHRALLARESRQLRPRGFVAEWRELGTLSGSFLLRTVERGERVERAMRARGGARPASPYRRPRPLGVRDGVFATVVLGALALVVLA</sequence>
<evidence type="ECO:0000256" key="4">
    <source>
        <dbReference type="ARBA" id="ARBA00022989"/>
    </source>
</evidence>
<dbReference type="EMBL" id="CP026309">
    <property type="protein sequence ID" value="AUV81381.1"/>
    <property type="molecule type" value="Genomic_DNA"/>
</dbReference>
<dbReference type="Proteomes" id="UP000236584">
    <property type="component" value="Chromosome"/>
</dbReference>
<feature type="transmembrane region" description="Helical" evidence="6">
    <location>
        <begin position="133"/>
        <end position="154"/>
    </location>
</feature>
<comment type="subcellular location">
    <subcellularLocation>
        <location evidence="1">Cell membrane</location>
        <topology evidence="1">Multi-pass membrane protein</topology>
    </subcellularLocation>
</comment>
<evidence type="ECO:0000256" key="5">
    <source>
        <dbReference type="ARBA" id="ARBA00023136"/>
    </source>
</evidence>
<evidence type="ECO:0000313" key="8">
    <source>
        <dbReference type="Proteomes" id="UP000236584"/>
    </source>
</evidence>
<dbReference type="AlphaFoldDB" id="A0A2I8VHH6"/>
<keyword evidence="5 6" id="KW-0472">Membrane</keyword>
<proteinExistence type="predicted"/>
<dbReference type="PANTHER" id="PTHR34857:SF2">
    <property type="entry name" value="SLL0384 PROTEIN"/>
    <property type="match status" value="1"/>
</dbReference>
<feature type="transmembrane region" description="Helical" evidence="6">
    <location>
        <begin position="166"/>
        <end position="186"/>
    </location>
</feature>
<gene>
    <name evidence="7" type="primary">cbiQ</name>
    <name evidence="7" type="ORF">C2R22_06675</name>
</gene>
<dbReference type="GO" id="GO:0006824">
    <property type="term" value="P:cobalt ion transport"/>
    <property type="evidence" value="ECO:0007669"/>
    <property type="project" value="InterPro"/>
</dbReference>
<dbReference type="InterPro" id="IPR003339">
    <property type="entry name" value="ABC/ECF_trnsptr_transmembrane"/>
</dbReference>
<evidence type="ECO:0000313" key="7">
    <source>
        <dbReference type="EMBL" id="AUV81381.1"/>
    </source>
</evidence>
<dbReference type="GO" id="GO:0043190">
    <property type="term" value="C:ATP-binding cassette (ABC) transporter complex"/>
    <property type="evidence" value="ECO:0007669"/>
    <property type="project" value="InterPro"/>
</dbReference>
<keyword evidence="3 6" id="KW-0812">Transmembrane</keyword>
<name>A0A2I8VHH6_9EURY</name>
<accession>A0A2I8VHH6</accession>
<evidence type="ECO:0000256" key="2">
    <source>
        <dbReference type="ARBA" id="ARBA00022475"/>
    </source>
</evidence>
<dbReference type="PANTHER" id="PTHR34857">
    <property type="entry name" value="SLL0384 PROTEIN"/>
    <property type="match status" value="1"/>
</dbReference>
<dbReference type="Pfam" id="PF02361">
    <property type="entry name" value="CbiQ"/>
    <property type="match status" value="1"/>
</dbReference>
<dbReference type="CDD" id="cd16914">
    <property type="entry name" value="EcfT"/>
    <property type="match status" value="1"/>
</dbReference>
<dbReference type="NCBIfam" id="TIGR02454">
    <property type="entry name" value="ECF_T_CbiQ"/>
    <property type="match status" value="1"/>
</dbReference>
<dbReference type="InterPro" id="IPR051611">
    <property type="entry name" value="ECF_transporter_component"/>
</dbReference>
<feature type="transmembrane region" description="Helical" evidence="6">
    <location>
        <begin position="41"/>
        <end position="69"/>
    </location>
</feature>
<keyword evidence="8" id="KW-1185">Reference proteome</keyword>
<reference evidence="7 8" key="1">
    <citation type="submission" date="2018-01" db="EMBL/GenBank/DDBJ databases">
        <title>Complete genome sequence of Salinigranum rubrum GX10T, an extremely halophilic archaeon isolated from a marine solar saltern.</title>
        <authorList>
            <person name="Han S."/>
        </authorList>
    </citation>
    <scope>NUCLEOTIDE SEQUENCE [LARGE SCALE GENOMIC DNA]</scope>
    <source>
        <strain evidence="7 8">GX10</strain>
    </source>
</reference>
<protein>
    <submittedName>
        <fullName evidence="7">Cobalt ECF transporter T component CbiQ</fullName>
    </submittedName>
</protein>
<evidence type="ECO:0000256" key="1">
    <source>
        <dbReference type="ARBA" id="ARBA00004651"/>
    </source>
</evidence>
<keyword evidence="2" id="KW-1003">Cell membrane</keyword>
<feature type="transmembrane region" description="Helical" evidence="6">
    <location>
        <begin position="107"/>
        <end position="126"/>
    </location>
</feature>
<evidence type="ECO:0000256" key="3">
    <source>
        <dbReference type="ARBA" id="ARBA00022692"/>
    </source>
</evidence>
<organism evidence="7 8">
    <name type="scientific">Salinigranum rubrum</name>
    <dbReference type="NCBI Taxonomy" id="755307"/>
    <lineage>
        <taxon>Archaea</taxon>
        <taxon>Methanobacteriati</taxon>
        <taxon>Methanobacteriota</taxon>
        <taxon>Stenosarchaea group</taxon>
        <taxon>Halobacteria</taxon>
        <taxon>Halobacteriales</taxon>
        <taxon>Haloferacaceae</taxon>
        <taxon>Salinigranum</taxon>
    </lineage>
</organism>
<evidence type="ECO:0000256" key="6">
    <source>
        <dbReference type="SAM" id="Phobius"/>
    </source>
</evidence>
<keyword evidence="4 6" id="KW-1133">Transmembrane helix</keyword>
<feature type="transmembrane region" description="Helical" evidence="6">
    <location>
        <begin position="81"/>
        <end position="101"/>
    </location>
</feature>
<dbReference type="KEGG" id="srub:C2R22_06675"/>